<feature type="domain" description="Jacalin-type lectin" evidence="1">
    <location>
        <begin position="278"/>
        <end position="389"/>
    </location>
</feature>
<name>A0A139AGB5_GONPJ</name>
<proteinExistence type="predicted"/>
<evidence type="ECO:0000259" key="1">
    <source>
        <dbReference type="SMART" id="SM00915"/>
    </source>
</evidence>
<organism evidence="2 3">
    <name type="scientific">Gonapodya prolifera (strain JEL478)</name>
    <name type="common">Monoblepharis prolifera</name>
    <dbReference type="NCBI Taxonomy" id="1344416"/>
    <lineage>
        <taxon>Eukaryota</taxon>
        <taxon>Fungi</taxon>
        <taxon>Fungi incertae sedis</taxon>
        <taxon>Chytridiomycota</taxon>
        <taxon>Chytridiomycota incertae sedis</taxon>
        <taxon>Monoblepharidomycetes</taxon>
        <taxon>Monoblepharidales</taxon>
        <taxon>Gonapodyaceae</taxon>
        <taxon>Gonapodya</taxon>
    </lineage>
</organism>
<dbReference type="Gene3D" id="2.100.10.30">
    <property type="entry name" value="Jacalin-like lectin domain"/>
    <property type="match status" value="1"/>
</dbReference>
<dbReference type="SUPFAM" id="SSF56219">
    <property type="entry name" value="DNase I-like"/>
    <property type="match status" value="1"/>
</dbReference>
<evidence type="ECO:0000313" key="3">
    <source>
        <dbReference type="Proteomes" id="UP000070544"/>
    </source>
</evidence>
<dbReference type="OMA" id="PHGTWFN"/>
<sequence>MDPSFVSHLGLAAGVAVGATFALLGTGAHAASWTLQVLSYNVAGLPQILSSATTPQDFNYHAYLSAGDTTHPYRTLTRGGVSIGSRLNSLSKLTYDEDDFERIHWNSCQIDSGDCLTPKGCTFMRLRLAEDVFVHVHNLHTNAGTNPGDETSRAANLAQQSSVIQSHSKGVAFGQANSLTDTWVQLQRNGVPPAPESDALVCDQSGPTVPNTCEVVDNILYRGDKLVTLTAKTYNNEHAKFLNGTGTMLSDHDWITTLFSWSTNPAFQLSDQYGGPHGDYYTDIDAIPASARRSEIGTTLSHGGTGGDASSLTLGADEFVYAVYLCQGSYNGQTRIFYVKYTTSTGRTFAGGSTTSDCVTRTAPAGFQVAGFYGRSGDAVDKLGFIFTAR</sequence>
<protein>
    <submittedName>
        <fullName evidence="2">Endonuclease/exonuclease/phosphatase</fullName>
    </submittedName>
</protein>
<keyword evidence="2" id="KW-0255">Endonuclease</keyword>
<dbReference type="InterPro" id="IPR036404">
    <property type="entry name" value="Jacalin-like_lectin_dom_sf"/>
</dbReference>
<gene>
    <name evidence="2" type="ORF">M427DRAFT_32037</name>
</gene>
<reference evidence="2 3" key="1">
    <citation type="journal article" date="2015" name="Genome Biol. Evol.">
        <title>Phylogenomic analyses indicate that early fungi evolved digesting cell walls of algal ancestors of land plants.</title>
        <authorList>
            <person name="Chang Y."/>
            <person name="Wang S."/>
            <person name="Sekimoto S."/>
            <person name="Aerts A.L."/>
            <person name="Choi C."/>
            <person name="Clum A."/>
            <person name="LaButti K.M."/>
            <person name="Lindquist E.A."/>
            <person name="Yee Ngan C."/>
            <person name="Ohm R.A."/>
            <person name="Salamov A.A."/>
            <person name="Grigoriev I.V."/>
            <person name="Spatafora J.W."/>
            <person name="Berbee M.L."/>
        </authorList>
    </citation>
    <scope>NUCLEOTIDE SEQUENCE [LARGE SCALE GENOMIC DNA]</scope>
    <source>
        <strain evidence="2 3">JEL478</strain>
    </source>
</reference>
<keyword evidence="2" id="KW-0540">Nuclease</keyword>
<accession>A0A139AGB5</accession>
<dbReference type="Pfam" id="PF01419">
    <property type="entry name" value="Jacalin"/>
    <property type="match status" value="1"/>
</dbReference>
<dbReference type="Gene3D" id="3.60.10.10">
    <property type="entry name" value="Endonuclease/exonuclease/phosphatase"/>
    <property type="match status" value="1"/>
</dbReference>
<keyword evidence="2" id="KW-0269">Exonuclease</keyword>
<dbReference type="EMBL" id="KQ965759">
    <property type="protein sequence ID" value="KXS15872.1"/>
    <property type="molecule type" value="Genomic_DNA"/>
</dbReference>
<dbReference type="InterPro" id="IPR001229">
    <property type="entry name" value="Jacalin-like_lectin_dom"/>
</dbReference>
<dbReference type="SUPFAM" id="SSF51101">
    <property type="entry name" value="Mannose-binding lectins"/>
    <property type="match status" value="1"/>
</dbReference>
<keyword evidence="3" id="KW-1185">Reference proteome</keyword>
<dbReference type="OrthoDB" id="40902at2759"/>
<dbReference type="InterPro" id="IPR036691">
    <property type="entry name" value="Endo/exonu/phosph_ase_sf"/>
</dbReference>
<dbReference type="GO" id="GO:0004519">
    <property type="term" value="F:endonuclease activity"/>
    <property type="evidence" value="ECO:0007669"/>
    <property type="project" value="UniProtKB-KW"/>
</dbReference>
<dbReference type="GO" id="GO:0004527">
    <property type="term" value="F:exonuclease activity"/>
    <property type="evidence" value="ECO:0007669"/>
    <property type="project" value="UniProtKB-KW"/>
</dbReference>
<keyword evidence="2" id="KW-0378">Hydrolase</keyword>
<dbReference type="STRING" id="1344416.A0A139AGB5"/>
<dbReference type="SMART" id="SM00915">
    <property type="entry name" value="Jacalin"/>
    <property type="match status" value="1"/>
</dbReference>
<dbReference type="AlphaFoldDB" id="A0A139AGB5"/>
<dbReference type="Proteomes" id="UP000070544">
    <property type="component" value="Unassembled WGS sequence"/>
</dbReference>
<evidence type="ECO:0000313" key="2">
    <source>
        <dbReference type="EMBL" id="KXS15872.1"/>
    </source>
</evidence>